<gene>
    <name evidence="1" type="ORF">HPB47_012184</name>
</gene>
<dbReference type="Proteomes" id="UP000805193">
    <property type="component" value="Unassembled WGS sequence"/>
</dbReference>
<keyword evidence="2" id="KW-1185">Reference proteome</keyword>
<protein>
    <submittedName>
        <fullName evidence="1">Uncharacterized protein</fullName>
    </submittedName>
</protein>
<evidence type="ECO:0000313" key="2">
    <source>
        <dbReference type="Proteomes" id="UP000805193"/>
    </source>
</evidence>
<dbReference type="EMBL" id="JABSTQ010011497">
    <property type="protein sequence ID" value="KAG0410700.1"/>
    <property type="molecule type" value="Genomic_DNA"/>
</dbReference>
<sequence length="97" mass="10739">MWSIADGSNVALHDASAAHAAQATASYRDPMSLDADENRDRLGHLHLYHACHGPDVRPISKRRVGYGFHLAILAEDLHQATLRNVWWNAVDGDVQDV</sequence>
<reference evidence="1 2" key="1">
    <citation type="journal article" date="2020" name="Cell">
        <title>Large-Scale Comparative Analyses of Tick Genomes Elucidate Their Genetic Diversity and Vector Capacities.</title>
        <authorList>
            <consortium name="Tick Genome and Microbiome Consortium (TIGMIC)"/>
            <person name="Jia N."/>
            <person name="Wang J."/>
            <person name="Shi W."/>
            <person name="Du L."/>
            <person name="Sun Y."/>
            <person name="Zhan W."/>
            <person name="Jiang J.F."/>
            <person name="Wang Q."/>
            <person name="Zhang B."/>
            <person name="Ji P."/>
            <person name="Bell-Sakyi L."/>
            <person name="Cui X.M."/>
            <person name="Yuan T.T."/>
            <person name="Jiang B.G."/>
            <person name="Yang W.F."/>
            <person name="Lam T.T."/>
            <person name="Chang Q.C."/>
            <person name="Ding S.J."/>
            <person name="Wang X.J."/>
            <person name="Zhu J.G."/>
            <person name="Ruan X.D."/>
            <person name="Zhao L."/>
            <person name="Wei J.T."/>
            <person name="Ye R.Z."/>
            <person name="Que T.C."/>
            <person name="Du C.H."/>
            <person name="Zhou Y.H."/>
            <person name="Cheng J.X."/>
            <person name="Dai P.F."/>
            <person name="Guo W.B."/>
            <person name="Han X.H."/>
            <person name="Huang E.J."/>
            <person name="Li L.F."/>
            <person name="Wei W."/>
            <person name="Gao Y.C."/>
            <person name="Liu J.Z."/>
            <person name="Shao H.Z."/>
            <person name="Wang X."/>
            <person name="Wang C.C."/>
            <person name="Yang T.C."/>
            <person name="Huo Q.B."/>
            <person name="Li W."/>
            <person name="Chen H.Y."/>
            <person name="Chen S.E."/>
            <person name="Zhou L.G."/>
            <person name="Ni X.B."/>
            <person name="Tian J.H."/>
            <person name="Sheng Y."/>
            <person name="Liu T."/>
            <person name="Pan Y.S."/>
            <person name="Xia L.Y."/>
            <person name="Li J."/>
            <person name="Zhao F."/>
            <person name="Cao W.C."/>
        </authorList>
    </citation>
    <scope>NUCLEOTIDE SEQUENCE [LARGE SCALE GENOMIC DNA]</scope>
    <source>
        <strain evidence="1">Iper-2018</strain>
    </source>
</reference>
<organism evidence="1 2">
    <name type="scientific">Ixodes persulcatus</name>
    <name type="common">Taiga tick</name>
    <dbReference type="NCBI Taxonomy" id="34615"/>
    <lineage>
        <taxon>Eukaryota</taxon>
        <taxon>Metazoa</taxon>
        <taxon>Ecdysozoa</taxon>
        <taxon>Arthropoda</taxon>
        <taxon>Chelicerata</taxon>
        <taxon>Arachnida</taxon>
        <taxon>Acari</taxon>
        <taxon>Parasitiformes</taxon>
        <taxon>Ixodida</taxon>
        <taxon>Ixodoidea</taxon>
        <taxon>Ixodidae</taxon>
        <taxon>Ixodinae</taxon>
        <taxon>Ixodes</taxon>
    </lineage>
</organism>
<proteinExistence type="predicted"/>
<accession>A0AC60NUB5</accession>
<comment type="caution">
    <text evidence="1">The sequence shown here is derived from an EMBL/GenBank/DDBJ whole genome shotgun (WGS) entry which is preliminary data.</text>
</comment>
<evidence type="ECO:0000313" key="1">
    <source>
        <dbReference type="EMBL" id="KAG0410700.1"/>
    </source>
</evidence>
<name>A0AC60NUB5_IXOPE</name>